<gene>
    <name evidence="3" type="ORF">ACERLL_09515</name>
</gene>
<dbReference type="InterPro" id="IPR000286">
    <property type="entry name" value="HDACs"/>
</dbReference>
<comment type="similarity">
    <text evidence="1">Belongs to the histone deacetylase family.</text>
</comment>
<dbReference type="Proteomes" id="UP001575181">
    <property type="component" value="Unassembled WGS sequence"/>
</dbReference>
<dbReference type="Gene3D" id="3.40.800.20">
    <property type="entry name" value="Histone deacetylase domain"/>
    <property type="match status" value="1"/>
</dbReference>
<dbReference type="InterPro" id="IPR023696">
    <property type="entry name" value="Ureohydrolase_dom_sf"/>
</dbReference>
<comment type="caution">
    <text evidence="3">The sequence shown here is derived from an EMBL/GenBank/DDBJ whole genome shotgun (WGS) entry which is preliminary data.</text>
</comment>
<proteinExistence type="inferred from homology"/>
<name>A0ABV4TY95_9GAMM</name>
<dbReference type="EMBL" id="JBGUAW010000006">
    <property type="protein sequence ID" value="MFA9461060.1"/>
    <property type="molecule type" value="Genomic_DNA"/>
</dbReference>
<feature type="domain" description="Histone deacetylase" evidence="2">
    <location>
        <begin position="21"/>
        <end position="302"/>
    </location>
</feature>
<evidence type="ECO:0000313" key="3">
    <source>
        <dbReference type="EMBL" id="MFA9461060.1"/>
    </source>
</evidence>
<reference evidence="3 4" key="1">
    <citation type="submission" date="2024-08" db="EMBL/GenBank/DDBJ databases">
        <title>Whole-genome sequencing of halo(alkali)philic microorganisms from hypersaline lakes.</title>
        <authorList>
            <person name="Sorokin D.Y."/>
            <person name="Merkel A.Y."/>
            <person name="Messina E."/>
            <person name="Yakimov M."/>
        </authorList>
    </citation>
    <scope>NUCLEOTIDE SEQUENCE [LARGE SCALE GENOMIC DNA]</scope>
    <source>
        <strain evidence="3 4">Cl-TMA</strain>
    </source>
</reference>
<organism evidence="3 4">
    <name type="scientific">Thiohalorhabdus methylotrophus</name>
    <dbReference type="NCBI Taxonomy" id="3242694"/>
    <lineage>
        <taxon>Bacteria</taxon>
        <taxon>Pseudomonadati</taxon>
        <taxon>Pseudomonadota</taxon>
        <taxon>Gammaproteobacteria</taxon>
        <taxon>Thiohalorhabdales</taxon>
        <taxon>Thiohalorhabdaceae</taxon>
        <taxon>Thiohalorhabdus</taxon>
    </lineage>
</organism>
<dbReference type="PANTHER" id="PTHR10625">
    <property type="entry name" value="HISTONE DEACETYLASE HDAC1-RELATED"/>
    <property type="match status" value="1"/>
</dbReference>
<accession>A0ABV4TY95</accession>
<dbReference type="InterPro" id="IPR023801">
    <property type="entry name" value="His_deacetylse_dom"/>
</dbReference>
<dbReference type="SUPFAM" id="SSF52768">
    <property type="entry name" value="Arginase/deacetylase"/>
    <property type="match status" value="1"/>
</dbReference>
<evidence type="ECO:0000259" key="2">
    <source>
        <dbReference type="Pfam" id="PF00850"/>
    </source>
</evidence>
<dbReference type="Pfam" id="PF00850">
    <property type="entry name" value="Hist_deacetyl"/>
    <property type="match status" value="1"/>
</dbReference>
<evidence type="ECO:0000313" key="4">
    <source>
        <dbReference type="Proteomes" id="UP001575181"/>
    </source>
</evidence>
<dbReference type="InterPro" id="IPR037138">
    <property type="entry name" value="His_deacetylse_dom_sf"/>
</dbReference>
<dbReference type="PRINTS" id="PR01270">
    <property type="entry name" value="HDASUPER"/>
</dbReference>
<dbReference type="RefSeq" id="WP_373655848.1">
    <property type="nucleotide sequence ID" value="NZ_JBGUAW010000006.1"/>
</dbReference>
<protein>
    <submittedName>
        <fullName evidence="3">Histone deacetylase family protein</fullName>
    </submittedName>
</protein>
<evidence type="ECO:0000256" key="1">
    <source>
        <dbReference type="ARBA" id="ARBA00005947"/>
    </source>
</evidence>
<sequence length="306" mass="31970">MSLAVVSHPACERYSLPAPYPDQPGRLDAVNDQLIASGLDPLVRHVEAKAATDAQITALHAPQYLADLARNLPESGWSALDRDTLLVPGSLEAARGAAGAALRAAELAMSGEAEAAFALTRPPGHHAGTSTAGGFCLLNHVAIAAHHARRNLNAERIAIVDFDAHHGDGTEGLVADCPEVRFFSLYQEGGFGAPAGPAPANSSRIPLPVRCTGIELDALARDTLFPALNSFQPDLLLFSAGFDGHRDEDLSDLRLSEGDFSRLVTECRAASGTAVPPPTGLVLEGGYIPDVLGRCVTAVIKGLLTP</sequence>
<keyword evidence="4" id="KW-1185">Reference proteome</keyword>
<dbReference type="PANTHER" id="PTHR10625:SF10">
    <property type="entry name" value="HISTONE DEACETYLASE HDAC1"/>
    <property type="match status" value="1"/>
</dbReference>